<evidence type="ECO:0000313" key="2">
    <source>
        <dbReference type="Proteomes" id="UP000584867"/>
    </source>
</evidence>
<evidence type="ECO:0008006" key="3">
    <source>
        <dbReference type="Google" id="ProtNLM"/>
    </source>
</evidence>
<dbReference type="AlphaFoldDB" id="A0A7W8EBX3"/>
<sequence length="127" mass="14422">MTGSPTGMVRAFKTSWFAKAARKAHITDEELCVAISQVAMGQADDLGGGVYKKRLRKNQYRSIILARIGTFWVYEYLFAKQDRANIDDDELVEFRKLVKAYGTITPKQINLLLQDQAWMEICNGNQA</sequence>
<dbReference type="RefSeq" id="WP_221314558.1">
    <property type="nucleotide sequence ID" value="NZ_JACHIO010000023.1"/>
</dbReference>
<dbReference type="PIRSF" id="PIRSF018634">
    <property type="entry name" value="UCP018634"/>
    <property type="match status" value="1"/>
</dbReference>
<comment type="caution">
    <text evidence="1">The sequence shown here is derived from an EMBL/GenBank/DDBJ whole genome shotgun (WGS) entry which is preliminary data.</text>
</comment>
<evidence type="ECO:0000313" key="1">
    <source>
        <dbReference type="EMBL" id="MBB5066091.1"/>
    </source>
</evidence>
<gene>
    <name evidence="1" type="ORF">HDF15_004463</name>
</gene>
<dbReference type="Pfam" id="PF06296">
    <property type="entry name" value="RelE"/>
    <property type="match status" value="1"/>
</dbReference>
<reference evidence="1 2" key="1">
    <citation type="submission" date="2020-08" db="EMBL/GenBank/DDBJ databases">
        <title>Genomic Encyclopedia of Type Strains, Phase IV (KMG-V): Genome sequencing to study the core and pangenomes of soil and plant-associated prokaryotes.</title>
        <authorList>
            <person name="Whitman W."/>
        </authorList>
    </citation>
    <scope>NUCLEOTIDE SEQUENCE [LARGE SCALE GENOMIC DNA]</scope>
    <source>
        <strain evidence="1 2">X5P3</strain>
    </source>
</reference>
<name>A0A7W8EBX3_9BACT</name>
<accession>A0A7W8EBX3</accession>
<dbReference type="Proteomes" id="UP000584867">
    <property type="component" value="Unassembled WGS sequence"/>
</dbReference>
<proteinExistence type="predicted"/>
<dbReference type="InterPro" id="IPR009387">
    <property type="entry name" value="HigB-2"/>
</dbReference>
<protein>
    <recommendedName>
        <fullName evidence="3">Addiction module toxin RelE</fullName>
    </recommendedName>
</protein>
<dbReference type="EMBL" id="JACHIO010000023">
    <property type="protein sequence ID" value="MBB5066091.1"/>
    <property type="molecule type" value="Genomic_DNA"/>
</dbReference>
<organism evidence="1 2">
    <name type="scientific">Granulicella mallensis</name>
    <dbReference type="NCBI Taxonomy" id="940614"/>
    <lineage>
        <taxon>Bacteria</taxon>
        <taxon>Pseudomonadati</taxon>
        <taxon>Acidobacteriota</taxon>
        <taxon>Terriglobia</taxon>
        <taxon>Terriglobales</taxon>
        <taxon>Acidobacteriaceae</taxon>
        <taxon>Granulicella</taxon>
    </lineage>
</organism>